<gene>
    <name evidence="2" type="ORF">B0I33_103289</name>
</gene>
<sequence>MLPEIRTRRLILRRFREADLPSVLEVQADPAAHPFDEAPAPGAARMLFSLWQRHWAEHGFGYVAVVEIATGKLIGLGGVQVKDLHGEPVLNLYYRFRPSAWGKGYAPEMALPIVEWAEREIPGRPVVIVTNSRNTPAQRVAEKLGFRKWKDDLYEGVPAAYYRRG</sequence>
<evidence type="ECO:0000259" key="1">
    <source>
        <dbReference type="PROSITE" id="PS51186"/>
    </source>
</evidence>
<evidence type="ECO:0000313" key="2">
    <source>
        <dbReference type="EMBL" id="PRX49255.1"/>
    </source>
</evidence>
<dbReference type="AlphaFoldDB" id="A0A2T0LYQ0"/>
<dbReference type="PROSITE" id="PS51186">
    <property type="entry name" value="GNAT"/>
    <property type="match status" value="1"/>
</dbReference>
<protein>
    <submittedName>
        <fullName evidence="2">RimJ/RimL family protein N-acetyltransferase</fullName>
    </submittedName>
</protein>
<dbReference type="Proteomes" id="UP000238362">
    <property type="component" value="Unassembled WGS sequence"/>
</dbReference>
<dbReference type="Pfam" id="PF13302">
    <property type="entry name" value="Acetyltransf_3"/>
    <property type="match status" value="1"/>
</dbReference>
<dbReference type="InterPro" id="IPR016181">
    <property type="entry name" value="Acyl_CoA_acyltransferase"/>
</dbReference>
<comment type="caution">
    <text evidence="2">The sequence shown here is derived from an EMBL/GenBank/DDBJ whole genome shotgun (WGS) entry which is preliminary data.</text>
</comment>
<reference evidence="2 3" key="1">
    <citation type="submission" date="2018-03" db="EMBL/GenBank/DDBJ databases">
        <title>Genomic Encyclopedia of Type Strains, Phase III (KMG-III): the genomes of soil and plant-associated and newly described type strains.</title>
        <authorList>
            <person name="Whitman W."/>
        </authorList>
    </citation>
    <scope>NUCLEOTIDE SEQUENCE [LARGE SCALE GENOMIC DNA]</scope>
    <source>
        <strain evidence="2 3">CGMCC 4.7125</strain>
    </source>
</reference>
<dbReference type="EMBL" id="PVNH01000003">
    <property type="protein sequence ID" value="PRX49255.1"/>
    <property type="molecule type" value="Genomic_DNA"/>
</dbReference>
<dbReference type="Gene3D" id="3.40.630.30">
    <property type="match status" value="1"/>
</dbReference>
<keyword evidence="2" id="KW-0808">Transferase</keyword>
<dbReference type="PANTHER" id="PTHR43792:SF1">
    <property type="entry name" value="N-ACETYLTRANSFERASE DOMAIN-CONTAINING PROTEIN"/>
    <property type="match status" value="1"/>
</dbReference>
<dbReference type="SUPFAM" id="SSF55729">
    <property type="entry name" value="Acyl-CoA N-acyltransferases (Nat)"/>
    <property type="match status" value="1"/>
</dbReference>
<organism evidence="2 3">
    <name type="scientific">Prauserella shujinwangii</name>
    <dbReference type="NCBI Taxonomy" id="1453103"/>
    <lineage>
        <taxon>Bacteria</taxon>
        <taxon>Bacillati</taxon>
        <taxon>Actinomycetota</taxon>
        <taxon>Actinomycetes</taxon>
        <taxon>Pseudonocardiales</taxon>
        <taxon>Pseudonocardiaceae</taxon>
        <taxon>Prauserella</taxon>
    </lineage>
</organism>
<proteinExistence type="predicted"/>
<dbReference type="GO" id="GO:0016747">
    <property type="term" value="F:acyltransferase activity, transferring groups other than amino-acyl groups"/>
    <property type="evidence" value="ECO:0007669"/>
    <property type="project" value="InterPro"/>
</dbReference>
<feature type="domain" description="N-acetyltransferase" evidence="1">
    <location>
        <begin position="10"/>
        <end position="165"/>
    </location>
</feature>
<keyword evidence="3" id="KW-1185">Reference proteome</keyword>
<evidence type="ECO:0000313" key="3">
    <source>
        <dbReference type="Proteomes" id="UP000238362"/>
    </source>
</evidence>
<accession>A0A2T0LYQ0</accession>
<dbReference type="InterPro" id="IPR051531">
    <property type="entry name" value="N-acetyltransferase"/>
</dbReference>
<dbReference type="PANTHER" id="PTHR43792">
    <property type="entry name" value="GNAT FAMILY, PUTATIVE (AFU_ORTHOLOGUE AFUA_3G00765)-RELATED-RELATED"/>
    <property type="match status" value="1"/>
</dbReference>
<name>A0A2T0LYQ0_9PSEU</name>
<dbReference type="InterPro" id="IPR000182">
    <property type="entry name" value="GNAT_dom"/>
</dbReference>